<organism evidence="2 3">
    <name type="scientific">Aliivibrio fischeri</name>
    <name type="common">Vibrio fischeri</name>
    <dbReference type="NCBI Taxonomy" id="668"/>
    <lineage>
        <taxon>Bacteria</taxon>
        <taxon>Pseudomonadati</taxon>
        <taxon>Pseudomonadota</taxon>
        <taxon>Gammaproteobacteria</taxon>
        <taxon>Vibrionales</taxon>
        <taxon>Vibrionaceae</taxon>
        <taxon>Aliivibrio</taxon>
    </lineage>
</organism>
<sequence>MSSNGTTSEIDHVQRHKNQVEYALIPFSVTRSPNMTTQDIYQEIRPYNDNEVPAAIERLISDDEFITAILHYKFPSASKFLFWLLAPLLRYKLRSTLSKIKTVEDVQINVAKYLNKTIKTTTGGITHSGLDKLDPEQSYLFVSNHRDIAMDPALMNWVLYNNKMQTVRIAIGDNLLKKACSTELMKLNKSFIVKRSAKAPRQMLQALGLLSSYIKHSLETNNSIWIAQKEGRAKDGNDFTDPAILKMFHVEGRKRKESFADYMNGLNIVPVSISYENDPLDLQKAKELNALATQGSYEKGEFEDIDSIIKGIIGNKKRIHIHFGDVVTNAPENADELAVEMDKQITQNYHLFPINYAAANVESNDVNQGVISELNEKLAQLTEEEKPYLRALYANPVNNAQKSKTEPSL</sequence>
<dbReference type="InterPro" id="IPR002123">
    <property type="entry name" value="Plipid/glycerol_acylTrfase"/>
</dbReference>
<evidence type="ECO:0000313" key="3">
    <source>
        <dbReference type="Proteomes" id="UP000435323"/>
    </source>
</evidence>
<gene>
    <name evidence="2" type="ORF">GNP77_10110</name>
</gene>
<proteinExistence type="predicted"/>
<reference evidence="2 3" key="1">
    <citation type="submission" date="2019-11" db="EMBL/GenBank/DDBJ databases">
        <title>Using colonization assays and comparative genomics to discover symbiosis behaviors and factors in Vibrio fischeri.</title>
        <authorList>
            <person name="Bongrand C."/>
            <person name="Moriano-Gutierrez S."/>
            <person name="Arevalo P."/>
            <person name="Mcfall-Ngai M."/>
            <person name="Visick K."/>
            <person name="Polz M.F."/>
            <person name="Ruby E.G."/>
        </authorList>
    </citation>
    <scope>NUCLEOTIDE SEQUENCE [LARGE SCALE GENOMIC DNA]</scope>
    <source>
        <strain evidence="3">emors.3.2</strain>
    </source>
</reference>
<dbReference type="Pfam" id="PF01553">
    <property type="entry name" value="Acyltransferase"/>
    <property type="match status" value="1"/>
</dbReference>
<dbReference type="PANTHER" id="PTHR30068:SF3">
    <property type="entry name" value="PHOSPHOLIPID_GLYCEROL ACYLTRANSFERASE DOMAIN-CONTAINING PROTEIN"/>
    <property type="match status" value="1"/>
</dbReference>
<keyword evidence="2" id="KW-0012">Acyltransferase</keyword>
<protein>
    <submittedName>
        <fullName evidence="2">1-acyl-sn-glycerol-3-phosphate acyltransferase</fullName>
    </submittedName>
</protein>
<comment type="caution">
    <text evidence="2">The sequence shown here is derived from an EMBL/GenBank/DDBJ whole genome shotgun (WGS) entry which is preliminary data.</text>
</comment>
<evidence type="ECO:0000313" key="2">
    <source>
        <dbReference type="EMBL" id="MUK45731.1"/>
    </source>
</evidence>
<dbReference type="EMBL" id="WOBO01000011">
    <property type="protein sequence ID" value="MUK45731.1"/>
    <property type="molecule type" value="Genomic_DNA"/>
</dbReference>
<name>A0A6N3Z1L0_ALIFS</name>
<dbReference type="PANTHER" id="PTHR30068">
    <property type="entry name" value="URONATE ISOMERASE"/>
    <property type="match status" value="1"/>
</dbReference>
<dbReference type="GO" id="GO:0042840">
    <property type="term" value="P:D-glucuronate catabolic process"/>
    <property type="evidence" value="ECO:0007669"/>
    <property type="project" value="TreeGrafter"/>
</dbReference>
<accession>A0A6N3Z1L0</accession>
<dbReference type="AlphaFoldDB" id="A0A6N3Z1L0"/>
<keyword evidence="2" id="KW-0808">Transferase</keyword>
<evidence type="ECO:0000259" key="1">
    <source>
        <dbReference type="Pfam" id="PF01553"/>
    </source>
</evidence>
<dbReference type="GO" id="GO:0016746">
    <property type="term" value="F:acyltransferase activity"/>
    <property type="evidence" value="ECO:0007669"/>
    <property type="project" value="UniProtKB-KW"/>
</dbReference>
<feature type="domain" description="Phospholipid/glycerol acyltransferase" evidence="1">
    <location>
        <begin position="125"/>
        <end position="236"/>
    </location>
</feature>
<dbReference type="GO" id="GO:0019698">
    <property type="term" value="P:D-galacturonate catabolic process"/>
    <property type="evidence" value="ECO:0007669"/>
    <property type="project" value="TreeGrafter"/>
</dbReference>
<dbReference type="SUPFAM" id="SSF69593">
    <property type="entry name" value="Glycerol-3-phosphate (1)-acyltransferase"/>
    <property type="match status" value="1"/>
</dbReference>
<dbReference type="Proteomes" id="UP000435323">
    <property type="component" value="Unassembled WGS sequence"/>
</dbReference>